<accession>A0ACB6ZFY3</accession>
<reference evidence="1" key="1">
    <citation type="submission" date="2019-10" db="EMBL/GenBank/DDBJ databases">
        <authorList>
            <consortium name="DOE Joint Genome Institute"/>
            <person name="Kuo A."/>
            <person name="Miyauchi S."/>
            <person name="Kiss E."/>
            <person name="Drula E."/>
            <person name="Kohler A."/>
            <person name="Sanchez-Garcia M."/>
            <person name="Andreopoulos B."/>
            <person name="Barry K.W."/>
            <person name="Bonito G."/>
            <person name="Buee M."/>
            <person name="Carver A."/>
            <person name="Chen C."/>
            <person name="Cichocki N."/>
            <person name="Clum A."/>
            <person name="Culley D."/>
            <person name="Crous P.W."/>
            <person name="Fauchery L."/>
            <person name="Girlanda M."/>
            <person name="Hayes R."/>
            <person name="Keri Z."/>
            <person name="Labutti K."/>
            <person name="Lipzen A."/>
            <person name="Lombard V."/>
            <person name="Magnuson J."/>
            <person name="Maillard F."/>
            <person name="Morin E."/>
            <person name="Murat C."/>
            <person name="Nolan M."/>
            <person name="Ohm R."/>
            <person name="Pangilinan J."/>
            <person name="Pereira M."/>
            <person name="Perotto S."/>
            <person name="Peter M."/>
            <person name="Riley R."/>
            <person name="Sitrit Y."/>
            <person name="Stielow B."/>
            <person name="Szollosi G."/>
            <person name="Zifcakova L."/>
            <person name="Stursova M."/>
            <person name="Spatafora J.W."/>
            <person name="Tedersoo L."/>
            <person name="Vaario L.-M."/>
            <person name="Yamada A."/>
            <person name="Yan M."/>
            <person name="Wang P."/>
            <person name="Xu J."/>
            <person name="Bruns T."/>
            <person name="Baldrian P."/>
            <person name="Vilgalys R."/>
            <person name="Henrissat B."/>
            <person name="Grigoriev I.V."/>
            <person name="Hibbett D."/>
            <person name="Nagy L.G."/>
            <person name="Martin F.M."/>
        </authorList>
    </citation>
    <scope>NUCLEOTIDE SEQUENCE</scope>
    <source>
        <strain evidence="1">P2</strain>
    </source>
</reference>
<gene>
    <name evidence="1" type="ORF">BDM02DRAFT_3096670</name>
</gene>
<name>A0ACB6ZFY3_THEGA</name>
<sequence length="172" mass="19245">GDADAQARWVRQLIWEVARHATGEDIVVYPLSEKRLSAEGRQLADQWPSASRGEPDTTLQRHMIGSHPRQGLIMNWVMDRLRPYDDSEGIADLPKLDAQLGGELSGRSVRSFALTKEFVPTSSALIQIHNTDPRIIRSGDPFLAGFLATPIDKLKDIFVKFPNEESLAVNDR</sequence>
<dbReference type="Proteomes" id="UP000886501">
    <property type="component" value="Unassembled WGS sequence"/>
</dbReference>
<reference evidence="1" key="2">
    <citation type="journal article" date="2020" name="Nat. Commun.">
        <title>Large-scale genome sequencing of mycorrhizal fungi provides insights into the early evolution of symbiotic traits.</title>
        <authorList>
            <person name="Miyauchi S."/>
            <person name="Kiss E."/>
            <person name="Kuo A."/>
            <person name="Drula E."/>
            <person name="Kohler A."/>
            <person name="Sanchez-Garcia M."/>
            <person name="Morin E."/>
            <person name="Andreopoulos B."/>
            <person name="Barry K.W."/>
            <person name="Bonito G."/>
            <person name="Buee M."/>
            <person name="Carver A."/>
            <person name="Chen C."/>
            <person name="Cichocki N."/>
            <person name="Clum A."/>
            <person name="Culley D."/>
            <person name="Crous P.W."/>
            <person name="Fauchery L."/>
            <person name="Girlanda M."/>
            <person name="Hayes R.D."/>
            <person name="Keri Z."/>
            <person name="LaButti K."/>
            <person name="Lipzen A."/>
            <person name="Lombard V."/>
            <person name="Magnuson J."/>
            <person name="Maillard F."/>
            <person name="Murat C."/>
            <person name="Nolan M."/>
            <person name="Ohm R.A."/>
            <person name="Pangilinan J."/>
            <person name="Pereira M.F."/>
            <person name="Perotto S."/>
            <person name="Peter M."/>
            <person name="Pfister S."/>
            <person name="Riley R."/>
            <person name="Sitrit Y."/>
            <person name="Stielow J.B."/>
            <person name="Szollosi G."/>
            <person name="Zifcakova L."/>
            <person name="Stursova M."/>
            <person name="Spatafora J.W."/>
            <person name="Tedersoo L."/>
            <person name="Vaario L.M."/>
            <person name="Yamada A."/>
            <person name="Yan M."/>
            <person name="Wang P."/>
            <person name="Xu J."/>
            <person name="Bruns T."/>
            <person name="Baldrian P."/>
            <person name="Vilgalys R."/>
            <person name="Dunand C."/>
            <person name="Henrissat B."/>
            <person name="Grigoriev I.V."/>
            <person name="Hibbett D."/>
            <person name="Nagy L.G."/>
            <person name="Martin F.M."/>
        </authorList>
    </citation>
    <scope>NUCLEOTIDE SEQUENCE</scope>
    <source>
        <strain evidence="1">P2</strain>
    </source>
</reference>
<protein>
    <submittedName>
        <fullName evidence="1">Uncharacterized protein</fullName>
    </submittedName>
</protein>
<dbReference type="EMBL" id="MU118015">
    <property type="protein sequence ID" value="KAF9648326.1"/>
    <property type="molecule type" value="Genomic_DNA"/>
</dbReference>
<evidence type="ECO:0000313" key="1">
    <source>
        <dbReference type="EMBL" id="KAF9648326.1"/>
    </source>
</evidence>
<evidence type="ECO:0000313" key="2">
    <source>
        <dbReference type="Proteomes" id="UP000886501"/>
    </source>
</evidence>
<feature type="non-terminal residue" evidence="1">
    <location>
        <position position="1"/>
    </location>
</feature>
<organism evidence="1 2">
    <name type="scientific">Thelephora ganbajun</name>
    <name type="common">Ganba fungus</name>
    <dbReference type="NCBI Taxonomy" id="370292"/>
    <lineage>
        <taxon>Eukaryota</taxon>
        <taxon>Fungi</taxon>
        <taxon>Dikarya</taxon>
        <taxon>Basidiomycota</taxon>
        <taxon>Agaricomycotina</taxon>
        <taxon>Agaricomycetes</taxon>
        <taxon>Thelephorales</taxon>
        <taxon>Thelephoraceae</taxon>
        <taxon>Thelephora</taxon>
    </lineage>
</organism>
<proteinExistence type="predicted"/>
<keyword evidence="2" id="KW-1185">Reference proteome</keyword>
<comment type="caution">
    <text evidence="1">The sequence shown here is derived from an EMBL/GenBank/DDBJ whole genome shotgun (WGS) entry which is preliminary data.</text>
</comment>